<dbReference type="AlphaFoldDB" id="A0A183P637"/>
<evidence type="ECO:0000313" key="1">
    <source>
        <dbReference type="EMBL" id="VDP51654.1"/>
    </source>
</evidence>
<proteinExistence type="predicted"/>
<reference evidence="1 2" key="1">
    <citation type="submission" date="2018-11" db="EMBL/GenBank/DDBJ databases">
        <authorList>
            <consortium name="Pathogen Informatics"/>
        </authorList>
    </citation>
    <scope>NUCLEOTIDE SEQUENCE [LARGE SCALE GENOMIC DNA]</scope>
    <source>
        <strain>Denwood</strain>
        <strain evidence="2">Zambia</strain>
    </source>
</reference>
<dbReference type="EMBL" id="UZAL01030026">
    <property type="protein sequence ID" value="VDP51654.1"/>
    <property type="molecule type" value="Genomic_DNA"/>
</dbReference>
<organism evidence="1 2">
    <name type="scientific">Schistosoma mattheei</name>
    <dbReference type="NCBI Taxonomy" id="31246"/>
    <lineage>
        <taxon>Eukaryota</taxon>
        <taxon>Metazoa</taxon>
        <taxon>Spiralia</taxon>
        <taxon>Lophotrochozoa</taxon>
        <taxon>Platyhelminthes</taxon>
        <taxon>Trematoda</taxon>
        <taxon>Digenea</taxon>
        <taxon>Strigeidida</taxon>
        <taxon>Schistosomatoidea</taxon>
        <taxon>Schistosomatidae</taxon>
        <taxon>Schistosoma</taxon>
    </lineage>
</organism>
<keyword evidence="2" id="KW-1185">Reference proteome</keyword>
<dbReference type="Proteomes" id="UP000269396">
    <property type="component" value="Unassembled WGS sequence"/>
</dbReference>
<evidence type="ECO:0000313" key="2">
    <source>
        <dbReference type="Proteomes" id="UP000269396"/>
    </source>
</evidence>
<name>A0A183P637_9TREM</name>
<sequence length="80" mass="9590">MEIEVLTSTCEEVVSRKKHYDEEWIYMKTLDKIQERKNKKTAINGRTRTENVKAQAEYTESNEQAKRNIIADKKKNIWRT</sequence>
<accession>A0A183P637</accession>
<gene>
    <name evidence="1" type="ORF">SMTD_LOCUS9823</name>
</gene>
<protein>
    <submittedName>
        <fullName evidence="1">Uncharacterized protein</fullName>
    </submittedName>
</protein>